<reference evidence="14" key="1">
    <citation type="submission" date="2020-01" db="EMBL/GenBank/DDBJ databases">
        <title>Draft genome sequence of the Termite Coptotermes fromosanus.</title>
        <authorList>
            <person name="Itakura S."/>
            <person name="Yosikawa Y."/>
            <person name="Umezawa K."/>
        </authorList>
    </citation>
    <scope>NUCLEOTIDE SEQUENCE [LARGE SCALE GENOMIC DNA]</scope>
</reference>
<dbReference type="PROSITE" id="PS00479">
    <property type="entry name" value="ZF_DAG_PE_1"/>
    <property type="match status" value="1"/>
</dbReference>
<comment type="caution">
    <text evidence="13">The sequence shown here is derived from an EMBL/GenBank/DDBJ whole genome shotgun (WGS) entry which is preliminary data.</text>
</comment>
<evidence type="ECO:0000313" key="13">
    <source>
        <dbReference type="EMBL" id="GFG28864.1"/>
    </source>
</evidence>
<dbReference type="GO" id="GO:0005085">
    <property type="term" value="F:guanyl-nucleotide exchange factor activity"/>
    <property type="evidence" value="ECO:0007669"/>
    <property type="project" value="UniProtKB-KW"/>
</dbReference>
<dbReference type="GO" id="GO:0007265">
    <property type="term" value="P:Ras protein signal transduction"/>
    <property type="evidence" value="ECO:0007669"/>
    <property type="project" value="TreeGrafter"/>
</dbReference>
<dbReference type="GO" id="GO:0005886">
    <property type="term" value="C:plasma membrane"/>
    <property type="evidence" value="ECO:0007669"/>
    <property type="project" value="TreeGrafter"/>
</dbReference>
<dbReference type="Pfam" id="PF13202">
    <property type="entry name" value="EF-hand_5"/>
    <property type="match status" value="2"/>
</dbReference>
<keyword evidence="14" id="KW-1185">Reference proteome</keyword>
<evidence type="ECO:0000313" key="14">
    <source>
        <dbReference type="Proteomes" id="UP000502823"/>
    </source>
</evidence>
<dbReference type="InterPro" id="IPR020454">
    <property type="entry name" value="DAG/PE-bd"/>
</dbReference>
<keyword evidence="2 7" id="KW-0344">Guanine-nucleotide releasing factor</keyword>
<dbReference type="PROSITE" id="PS50081">
    <property type="entry name" value="ZF_DAG_PE_2"/>
    <property type="match status" value="1"/>
</dbReference>
<evidence type="ECO:0000256" key="4">
    <source>
        <dbReference type="ARBA" id="ARBA00022771"/>
    </source>
</evidence>
<evidence type="ECO:0008006" key="15">
    <source>
        <dbReference type="Google" id="ProtNLM"/>
    </source>
</evidence>
<keyword evidence="3" id="KW-0479">Metal-binding</keyword>
<feature type="domain" description="Ras-GEF" evidence="10">
    <location>
        <begin position="169"/>
        <end position="400"/>
    </location>
</feature>
<dbReference type="SMART" id="SM00109">
    <property type="entry name" value="C1"/>
    <property type="match status" value="1"/>
</dbReference>
<dbReference type="InterPro" id="IPR002048">
    <property type="entry name" value="EF_hand_dom"/>
</dbReference>
<keyword evidence="4" id="KW-0863">Zinc-finger</keyword>
<evidence type="ECO:0000259" key="11">
    <source>
        <dbReference type="PROSITE" id="PS50081"/>
    </source>
</evidence>
<dbReference type="InterPro" id="IPR018247">
    <property type="entry name" value="EF_Hand_1_Ca_BS"/>
</dbReference>
<dbReference type="PANTHER" id="PTHR23113:SF252">
    <property type="entry name" value="RAS GUANYL-RELEASING PROTEIN 3"/>
    <property type="match status" value="1"/>
</dbReference>
<dbReference type="Gene3D" id="1.20.870.10">
    <property type="entry name" value="Son of sevenless (SoS) protein Chain: S domain 1"/>
    <property type="match status" value="1"/>
</dbReference>
<dbReference type="InterPro" id="IPR046349">
    <property type="entry name" value="C1-like_sf"/>
</dbReference>
<dbReference type="InterPro" id="IPR011992">
    <property type="entry name" value="EF-hand-dom_pair"/>
</dbReference>
<evidence type="ECO:0000256" key="7">
    <source>
        <dbReference type="PROSITE-ProRule" id="PRU00168"/>
    </source>
</evidence>
<dbReference type="PRINTS" id="PR00008">
    <property type="entry name" value="DAGPEDOMAIN"/>
</dbReference>
<dbReference type="CDD" id="cd00155">
    <property type="entry name" value="RasGEF"/>
    <property type="match status" value="1"/>
</dbReference>
<organism evidence="13 14">
    <name type="scientific">Coptotermes formosanus</name>
    <name type="common">Formosan subterranean termite</name>
    <dbReference type="NCBI Taxonomy" id="36987"/>
    <lineage>
        <taxon>Eukaryota</taxon>
        <taxon>Metazoa</taxon>
        <taxon>Ecdysozoa</taxon>
        <taxon>Arthropoda</taxon>
        <taxon>Hexapoda</taxon>
        <taxon>Insecta</taxon>
        <taxon>Pterygota</taxon>
        <taxon>Neoptera</taxon>
        <taxon>Polyneoptera</taxon>
        <taxon>Dictyoptera</taxon>
        <taxon>Blattodea</taxon>
        <taxon>Blattoidea</taxon>
        <taxon>Termitoidae</taxon>
        <taxon>Rhinotermitidae</taxon>
        <taxon>Coptotermes</taxon>
    </lineage>
</organism>
<dbReference type="Gene3D" id="1.10.840.10">
    <property type="entry name" value="Ras guanine-nucleotide exchange factors catalytic domain"/>
    <property type="match status" value="1"/>
</dbReference>
<comment type="similarity">
    <text evidence="1">Belongs to the RASGRP family.</text>
</comment>
<evidence type="ECO:0000256" key="6">
    <source>
        <dbReference type="ARBA" id="ARBA00022837"/>
    </source>
</evidence>
<dbReference type="InterPro" id="IPR036964">
    <property type="entry name" value="RASGEF_cat_dom_sf"/>
</dbReference>
<dbReference type="Gene3D" id="3.30.60.20">
    <property type="match status" value="1"/>
</dbReference>
<dbReference type="Pfam" id="PF00617">
    <property type="entry name" value="RasGEF"/>
    <property type="match status" value="1"/>
</dbReference>
<feature type="compositionally biased region" description="Basic residues" evidence="9">
    <location>
        <begin position="572"/>
        <end position="583"/>
    </location>
</feature>
<feature type="domain" description="EF-hand" evidence="12">
    <location>
        <begin position="434"/>
        <end position="469"/>
    </location>
</feature>
<accession>A0A6L2P9A6</accession>
<gene>
    <name evidence="13" type="ORF">Cfor_08866</name>
</gene>
<dbReference type="InParanoid" id="A0A6L2P9A6"/>
<feature type="compositionally biased region" description="Low complexity" evidence="9">
    <location>
        <begin position="585"/>
        <end position="602"/>
    </location>
</feature>
<proteinExistence type="inferred from homology"/>
<protein>
    <recommendedName>
        <fullName evidence="15">Ras guanyl-releasing protein 3</fullName>
    </recommendedName>
</protein>
<dbReference type="SMART" id="SM00147">
    <property type="entry name" value="RasGEF"/>
    <property type="match status" value="1"/>
</dbReference>
<dbReference type="InterPro" id="IPR008937">
    <property type="entry name" value="Ras-like_GEF"/>
</dbReference>
<dbReference type="InterPro" id="IPR002219">
    <property type="entry name" value="PKC_DAG/PE"/>
</dbReference>
<dbReference type="SUPFAM" id="SSF48366">
    <property type="entry name" value="Ras GEF"/>
    <property type="match status" value="1"/>
</dbReference>
<dbReference type="GO" id="GO:0008270">
    <property type="term" value="F:zinc ion binding"/>
    <property type="evidence" value="ECO:0007669"/>
    <property type="project" value="UniProtKB-KW"/>
</dbReference>
<dbReference type="Pfam" id="PF00130">
    <property type="entry name" value="C1_1"/>
    <property type="match status" value="1"/>
</dbReference>
<dbReference type="SUPFAM" id="SSF57889">
    <property type="entry name" value="Cysteine-rich domain"/>
    <property type="match status" value="1"/>
</dbReference>
<feature type="non-terminal residue" evidence="13">
    <location>
        <position position="1"/>
    </location>
</feature>
<dbReference type="PROSITE" id="PS50009">
    <property type="entry name" value="RASGEF_CAT"/>
    <property type="match status" value="1"/>
</dbReference>
<evidence type="ECO:0000256" key="3">
    <source>
        <dbReference type="ARBA" id="ARBA00022723"/>
    </source>
</evidence>
<sequence>LSPECLSAFSFPDCNGDLSASAAMVPKVVFQMHRWFTSSATLVEQMMALHKRAGEISPCTIEGCTHSHTTTSPEVCVLLQYQSRVCHAIRYWILQFPMHFDMENGLAGALREFQSALTPTSAELVDLSQVPSYDWMRHVSIRNSSFIERQASMNKQHSRKVSLVLNQLEPLQFAEHITYLEHKVIRRITFHDLKKYADSGSLRDTPRLERSVVMFNGLTQWIQCMVLSRTMPQQRADVIAKFIDVAMKLLELQNFNSLMAVVGSVSHSVLARLSKTMACLSAESKKLLADLTDLLSSGNNFSNYRRKLAECSGFKIPIIGIHLKDLISLHVALPDAIEGEMINIRKMAQLSLIIQELEELQNSATPIDVNMDLVNTLRLSLDFSYTDDEIYELSLAREPRNTSSPQCSPTQSVLFAEWASSPCPPPDPQTIEKHVNAMVEAVFKNYDNDRDGYISHEEFEAVAGNFPFIASFCVLDADHDGMISQEEMKKYFIHANCHALKSGFKHEFHETTYFKPTFCAHCAGLLWGLIRQGYKCRDCGISAHKHCKDLVVMECRIKNNPSSGEPSSHALTSRRKFRRKKKSSASESESSPPSPKYSSTSCSTIGDLESYQQTASGAECSDSGGSSLPPSPKPAVMWAGPRRKISDSLLVPSRSRPISRLRAQHSCPESTCAHNCKVQDAQAHTHPPLLHSSTVYYPPLAHQSSLAAAPSTLTAAPPANHTTCHCHSEQLELLNQKLAAAEEAKQRLVKDNQFLLQQLEDAYRQLHSLRDHVGEVRQQTVAFILGQMETLHIQKDTHV</sequence>
<dbReference type="SUPFAM" id="SSF47473">
    <property type="entry name" value="EF-hand"/>
    <property type="match status" value="1"/>
</dbReference>
<feature type="compositionally biased region" description="Polar residues" evidence="9">
    <location>
        <begin position="560"/>
        <end position="571"/>
    </location>
</feature>
<dbReference type="FunFam" id="1.10.840.10:FF:000003">
    <property type="entry name" value="Ras guanyl-releasing protein 3 isoform 1"/>
    <property type="match status" value="1"/>
</dbReference>
<dbReference type="Gene3D" id="1.10.238.10">
    <property type="entry name" value="EF-hand"/>
    <property type="match status" value="1"/>
</dbReference>
<dbReference type="InterPro" id="IPR001895">
    <property type="entry name" value="RASGEF_cat_dom"/>
</dbReference>
<dbReference type="GO" id="GO:0005509">
    <property type="term" value="F:calcium ion binding"/>
    <property type="evidence" value="ECO:0007669"/>
    <property type="project" value="InterPro"/>
</dbReference>
<evidence type="ECO:0000256" key="2">
    <source>
        <dbReference type="ARBA" id="ARBA00022658"/>
    </source>
</evidence>
<dbReference type="PANTHER" id="PTHR23113">
    <property type="entry name" value="GUANINE NUCLEOTIDE EXCHANGE FACTOR"/>
    <property type="match status" value="1"/>
</dbReference>
<evidence type="ECO:0000256" key="8">
    <source>
        <dbReference type="SAM" id="Coils"/>
    </source>
</evidence>
<evidence type="ECO:0000256" key="1">
    <source>
        <dbReference type="ARBA" id="ARBA00009566"/>
    </source>
</evidence>
<dbReference type="PROSITE" id="PS50222">
    <property type="entry name" value="EF_HAND_2"/>
    <property type="match status" value="2"/>
</dbReference>
<keyword evidence="5" id="KW-0862">Zinc</keyword>
<dbReference type="CDD" id="cd00051">
    <property type="entry name" value="EFh"/>
    <property type="match status" value="1"/>
</dbReference>
<name>A0A6L2P9A6_COPFO</name>
<feature type="domain" description="Phorbol-ester/DAG-type" evidence="11">
    <location>
        <begin position="505"/>
        <end position="555"/>
    </location>
</feature>
<dbReference type="OrthoDB" id="74314at2759"/>
<keyword evidence="8" id="KW-0175">Coiled coil</keyword>
<evidence type="ECO:0000259" key="10">
    <source>
        <dbReference type="PROSITE" id="PS50009"/>
    </source>
</evidence>
<dbReference type="SMART" id="SM00054">
    <property type="entry name" value="EFh"/>
    <property type="match status" value="2"/>
</dbReference>
<feature type="region of interest" description="Disordered" evidence="9">
    <location>
        <begin position="616"/>
        <end position="641"/>
    </location>
</feature>
<dbReference type="EMBL" id="BLKM01006761">
    <property type="protein sequence ID" value="GFG28864.1"/>
    <property type="molecule type" value="Genomic_DNA"/>
</dbReference>
<dbReference type="PROSITE" id="PS00018">
    <property type="entry name" value="EF_HAND_1"/>
    <property type="match status" value="2"/>
</dbReference>
<feature type="region of interest" description="Disordered" evidence="9">
    <location>
        <begin position="560"/>
        <end position="602"/>
    </location>
</feature>
<dbReference type="InterPro" id="IPR023578">
    <property type="entry name" value="Ras_GEF_dom_sf"/>
</dbReference>
<dbReference type="CDD" id="cd20808">
    <property type="entry name" value="C1_RASGRP"/>
    <property type="match status" value="1"/>
</dbReference>
<feature type="domain" description="EF-hand" evidence="12">
    <location>
        <begin position="472"/>
        <end position="498"/>
    </location>
</feature>
<evidence type="ECO:0000256" key="5">
    <source>
        <dbReference type="ARBA" id="ARBA00022833"/>
    </source>
</evidence>
<keyword evidence="6" id="KW-0106">Calcium</keyword>
<dbReference type="Proteomes" id="UP000502823">
    <property type="component" value="Unassembled WGS sequence"/>
</dbReference>
<evidence type="ECO:0000256" key="9">
    <source>
        <dbReference type="SAM" id="MobiDB-lite"/>
    </source>
</evidence>
<evidence type="ECO:0000259" key="12">
    <source>
        <dbReference type="PROSITE" id="PS50222"/>
    </source>
</evidence>
<dbReference type="AlphaFoldDB" id="A0A6L2P9A6"/>
<feature type="coiled-coil region" evidence="8">
    <location>
        <begin position="724"/>
        <end position="772"/>
    </location>
</feature>